<keyword evidence="11" id="KW-1185">Reference proteome</keyword>
<dbReference type="Pfam" id="PF02687">
    <property type="entry name" value="FtsX"/>
    <property type="match status" value="2"/>
</dbReference>
<dbReference type="InterPro" id="IPR051447">
    <property type="entry name" value="Lipoprotein-release_system"/>
</dbReference>
<feature type="domain" description="MacB-like periplasmic core" evidence="9">
    <location>
        <begin position="432"/>
        <end position="629"/>
    </location>
</feature>
<evidence type="ECO:0000256" key="6">
    <source>
        <dbReference type="ARBA" id="ARBA00023136"/>
    </source>
</evidence>
<evidence type="ECO:0000313" key="11">
    <source>
        <dbReference type="Proteomes" id="UP000295367"/>
    </source>
</evidence>
<dbReference type="InterPro" id="IPR025857">
    <property type="entry name" value="MacB_PCD"/>
</dbReference>
<feature type="transmembrane region" description="Helical" evidence="7">
    <location>
        <begin position="433"/>
        <end position="453"/>
    </location>
</feature>
<feature type="domain" description="MacB-like periplasmic core" evidence="9">
    <location>
        <begin position="21"/>
        <end position="233"/>
    </location>
</feature>
<gene>
    <name evidence="10" type="ORF">EDC63_101689</name>
</gene>
<dbReference type="EMBL" id="SMCO01000001">
    <property type="protein sequence ID" value="TCV90715.1"/>
    <property type="molecule type" value="Genomic_DNA"/>
</dbReference>
<feature type="transmembrane region" description="Helical" evidence="7">
    <location>
        <begin position="267"/>
        <end position="285"/>
    </location>
</feature>
<protein>
    <submittedName>
        <fullName evidence="10">Putative ABC transport system permease protein</fullName>
    </submittedName>
</protein>
<feature type="transmembrane region" description="Helical" evidence="7">
    <location>
        <begin position="20"/>
        <end position="40"/>
    </location>
</feature>
<comment type="caution">
    <text evidence="10">The sequence shown here is derived from an EMBL/GenBank/DDBJ whole genome shotgun (WGS) entry which is preliminary data.</text>
</comment>
<dbReference type="GO" id="GO:0098797">
    <property type="term" value="C:plasma membrane protein complex"/>
    <property type="evidence" value="ECO:0007669"/>
    <property type="project" value="TreeGrafter"/>
</dbReference>
<evidence type="ECO:0000256" key="5">
    <source>
        <dbReference type="ARBA" id="ARBA00022989"/>
    </source>
</evidence>
<dbReference type="AlphaFoldDB" id="A0A4R3YDX4"/>
<feature type="domain" description="ABC3 transporter permease C-terminal" evidence="8">
    <location>
        <begin position="268"/>
        <end position="376"/>
    </location>
</feature>
<evidence type="ECO:0000256" key="7">
    <source>
        <dbReference type="SAM" id="Phobius"/>
    </source>
</evidence>
<feature type="transmembrane region" description="Helical" evidence="7">
    <location>
        <begin position="316"/>
        <end position="339"/>
    </location>
</feature>
<dbReference type="Pfam" id="PF12704">
    <property type="entry name" value="MacB_PCD"/>
    <property type="match status" value="2"/>
</dbReference>
<keyword evidence="3" id="KW-1003">Cell membrane</keyword>
<keyword evidence="6 7" id="KW-0472">Membrane</keyword>
<evidence type="ECO:0000313" key="10">
    <source>
        <dbReference type="EMBL" id="TCV90715.1"/>
    </source>
</evidence>
<evidence type="ECO:0000256" key="1">
    <source>
        <dbReference type="ARBA" id="ARBA00004651"/>
    </source>
</evidence>
<reference evidence="10 11" key="1">
    <citation type="submission" date="2019-03" db="EMBL/GenBank/DDBJ databases">
        <title>Genomic Encyclopedia of Type Strains, Phase IV (KMG-IV): sequencing the most valuable type-strain genomes for metagenomic binning, comparative biology and taxonomic classification.</title>
        <authorList>
            <person name="Goeker M."/>
        </authorList>
    </citation>
    <scope>NUCLEOTIDE SEQUENCE [LARGE SCALE GENOMIC DNA]</scope>
    <source>
        <strain evidence="10 11">DSM 100309</strain>
    </source>
</reference>
<feature type="domain" description="ABC3 transporter permease C-terminal" evidence="8">
    <location>
        <begin position="660"/>
        <end position="768"/>
    </location>
</feature>
<dbReference type="InterPro" id="IPR003838">
    <property type="entry name" value="ABC3_permease_C"/>
</dbReference>
<evidence type="ECO:0000259" key="8">
    <source>
        <dbReference type="Pfam" id="PF02687"/>
    </source>
</evidence>
<sequence length="786" mass="86214">MKALDKKLLRDLAHMKGQAFTIALVVAAGIGAFIAQISTYDSLNWSRQSYYETSRFAQVFADVKRAPKAAERQLVEVPGIADVETTVMFDVTLDIPEVAEPVIGRMIGLADSGQLRLNKLFLRQGRMIESGRGNEVLVSEAFAKARKLKPGDQLAAILNGKREQLRIVGVVLSPEYIFATRGGVLPDDKGFGIFWMDRERLASAFNMEGAFNHAVFRLAPGANEQAVIDALDRLLEPYGAFGAHGREDQISNKILSQEINQQKTMSTVFPTIFLAVAAFLLNVVLSRQVATQRSEIATLKAIGYSDTAIAAHYLKLVLFIVFLGIIMGCLIGALLGYKMTSLYTDFFHFPQLTYRVQPWIPLAASGISLIAALGGALKTMHGIMQLAPAEAMRPPSPTKFKRMLLECLGLANLLSPQSRMIIRNLERRPFRTLLTSFAIACAVAIIVSGTFWGDAIDFLVSVQFNAIERGDAQVVFAEPVNGRAQYEIAHLPGVLFTEAARSIPVRLRAGHLSYRTAVSGLPETAELHRVLDTHQQPVLLPIEGVLLTDRLATRLKVKPGEHIQLEVMEGNRIKRDVLVAGVVNDMFGLSAYMNFDTLNRLLGEGNTISTVSVSLDNSQLNQFNAQIKEIPKVATVTFKTTALQSFRETSAKNILVFTTIVTVFAAAIAIGVVYNSARIALAERAWELASLRVLGFTRHEVSALLLGELGIELLLAIPFGLWLGYLLSLLIVTLTHTETFAIPIIIESKTYAYAALTTLIAGIASALFVRHRIDQLDLVGVLKTRE</sequence>
<name>A0A4R3YDX4_9PROT</name>
<feature type="transmembrane region" description="Helical" evidence="7">
    <location>
        <begin position="751"/>
        <end position="769"/>
    </location>
</feature>
<organism evidence="10 11">
    <name type="scientific">Sulfurirhabdus autotrophica</name>
    <dbReference type="NCBI Taxonomy" id="1706046"/>
    <lineage>
        <taxon>Bacteria</taxon>
        <taxon>Pseudomonadati</taxon>
        <taxon>Pseudomonadota</taxon>
        <taxon>Betaproteobacteria</taxon>
        <taxon>Nitrosomonadales</taxon>
        <taxon>Sulfuricellaceae</taxon>
        <taxon>Sulfurirhabdus</taxon>
    </lineage>
</organism>
<feature type="transmembrane region" description="Helical" evidence="7">
    <location>
        <begin position="359"/>
        <end position="377"/>
    </location>
</feature>
<proteinExistence type="inferred from homology"/>
<evidence type="ECO:0000256" key="4">
    <source>
        <dbReference type="ARBA" id="ARBA00022692"/>
    </source>
</evidence>
<keyword evidence="5 7" id="KW-1133">Transmembrane helix</keyword>
<accession>A0A4R3YDX4</accession>
<dbReference type="PANTHER" id="PTHR30489:SF0">
    <property type="entry name" value="LIPOPROTEIN-RELEASING SYSTEM TRANSMEMBRANE PROTEIN LOLE"/>
    <property type="match status" value="1"/>
</dbReference>
<dbReference type="Proteomes" id="UP000295367">
    <property type="component" value="Unassembled WGS sequence"/>
</dbReference>
<dbReference type="OrthoDB" id="5137249at2"/>
<evidence type="ECO:0000256" key="2">
    <source>
        <dbReference type="ARBA" id="ARBA00005236"/>
    </source>
</evidence>
<dbReference type="GO" id="GO:0044874">
    <property type="term" value="P:lipoprotein localization to outer membrane"/>
    <property type="evidence" value="ECO:0007669"/>
    <property type="project" value="TreeGrafter"/>
</dbReference>
<feature type="transmembrane region" description="Helical" evidence="7">
    <location>
        <begin position="713"/>
        <end position="731"/>
    </location>
</feature>
<evidence type="ECO:0000256" key="3">
    <source>
        <dbReference type="ARBA" id="ARBA00022475"/>
    </source>
</evidence>
<evidence type="ECO:0000259" key="9">
    <source>
        <dbReference type="Pfam" id="PF12704"/>
    </source>
</evidence>
<comment type="subcellular location">
    <subcellularLocation>
        <location evidence="1">Cell membrane</location>
        <topology evidence="1">Multi-pass membrane protein</topology>
    </subcellularLocation>
</comment>
<comment type="similarity">
    <text evidence="2">Belongs to the ABC-4 integral membrane protein family. LolC/E subfamily.</text>
</comment>
<feature type="transmembrane region" description="Helical" evidence="7">
    <location>
        <begin position="654"/>
        <end position="674"/>
    </location>
</feature>
<keyword evidence="4 7" id="KW-0812">Transmembrane</keyword>
<dbReference type="PANTHER" id="PTHR30489">
    <property type="entry name" value="LIPOPROTEIN-RELEASING SYSTEM TRANSMEMBRANE PROTEIN LOLE"/>
    <property type="match status" value="1"/>
</dbReference>